<accession>A0A0M3IL05</accession>
<reference evidence="2" key="1">
    <citation type="submission" date="2017-02" db="UniProtKB">
        <authorList>
            <consortium name="WormBaseParasite"/>
        </authorList>
    </citation>
    <scope>IDENTIFICATION</scope>
</reference>
<keyword evidence="1" id="KW-1185">Reference proteome</keyword>
<name>A0A0M3IL05_ASCLU</name>
<dbReference type="WBParaSite" id="ALUE_0001943301-mRNA-1">
    <property type="protein sequence ID" value="ALUE_0001943301-mRNA-1"/>
    <property type="gene ID" value="ALUE_0001943301"/>
</dbReference>
<evidence type="ECO:0000313" key="2">
    <source>
        <dbReference type="WBParaSite" id="ALUE_0001943301-mRNA-1"/>
    </source>
</evidence>
<dbReference type="Proteomes" id="UP000036681">
    <property type="component" value="Unplaced"/>
</dbReference>
<proteinExistence type="predicted"/>
<protein>
    <submittedName>
        <fullName evidence="2">Uncharacterized protein</fullName>
    </submittedName>
</protein>
<dbReference type="AlphaFoldDB" id="A0A0M3IL05"/>
<organism evidence="1 2">
    <name type="scientific">Ascaris lumbricoides</name>
    <name type="common">Giant roundworm</name>
    <dbReference type="NCBI Taxonomy" id="6252"/>
    <lineage>
        <taxon>Eukaryota</taxon>
        <taxon>Metazoa</taxon>
        <taxon>Ecdysozoa</taxon>
        <taxon>Nematoda</taxon>
        <taxon>Chromadorea</taxon>
        <taxon>Rhabditida</taxon>
        <taxon>Spirurina</taxon>
        <taxon>Ascaridomorpha</taxon>
        <taxon>Ascaridoidea</taxon>
        <taxon>Ascarididae</taxon>
        <taxon>Ascaris</taxon>
    </lineage>
</organism>
<evidence type="ECO:0000313" key="1">
    <source>
        <dbReference type="Proteomes" id="UP000036681"/>
    </source>
</evidence>
<sequence>MYAISKMGIIHLYIFTIRLYFKFFKNHFNTNKTKRRVDLSFNSILLVISDHIDINRYAIKNQIDINQ</sequence>